<reference evidence="2" key="1">
    <citation type="submission" date="2017-11" db="EMBL/GenBank/DDBJ databases">
        <authorList>
            <person name="Lima N.C."/>
            <person name="Parody-Merino A.M."/>
            <person name="Battley P.F."/>
            <person name="Fidler A.E."/>
            <person name="Prosdocimi F."/>
        </authorList>
    </citation>
    <scope>NUCLEOTIDE SEQUENCE [LARGE SCALE GENOMIC DNA]</scope>
</reference>
<reference evidence="2" key="2">
    <citation type="submission" date="2017-12" db="EMBL/GenBank/DDBJ databases">
        <title>Genome sequence of the Bar-tailed Godwit (Limosa lapponica baueri).</title>
        <authorList>
            <person name="Lima N.C.B."/>
            <person name="Parody-Merino A.M."/>
            <person name="Battley P.F."/>
            <person name="Fidler A.E."/>
            <person name="Prosdocimi F."/>
        </authorList>
    </citation>
    <scope>NUCLEOTIDE SEQUENCE [LARGE SCALE GENOMIC DNA]</scope>
</reference>
<sequence>MVAMAVTHMADSVEPMDPTYDQEEPMELDPPPAWLPSTLHCARAPLYHPYVFQTPDKRTQVGPKMEDTAISIEVAIESPPKGKAVPFCSVLHQKASIRDYMGAELKETAFEADGNGQVNLKNPVPCSTTVRNQGFGKGH</sequence>
<accession>A0A2I0UIT4</accession>
<gene>
    <name evidence="1" type="ORF">llap_3730</name>
</gene>
<evidence type="ECO:0000313" key="2">
    <source>
        <dbReference type="Proteomes" id="UP000233556"/>
    </source>
</evidence>
<evidence type="ECO:0000313" key="1">
    <source>
        <dbReference type="EMBL" id="PKU45962.1"/>
    </source>
</evidence>
<keyword evidence="2" id="KW-1185">Reference proteome</keyword>
<dbReference type="AlphaFoldDB" id="A0A2I0UIT4"/>
<protein>
    <submittedName>
        <fullName evidence="1">Uncharacterized protein</fullName>
    </submittedName>
</protein>
<proteinExistence type="predicted"/>
<name>A0A2I0UIT4_LIMLA</name>
<dbReference type="Proteomes" id="UP000233556">
    <property type="component" value="Unassembled WGS sequence"/>
</dbReference>
<organism evidence="1 2">
    <name type="scientific">Limosa lapponica baueri</name>
    <dbReference type="NCBI Taxonomy" id="1758121"/>
    <lineage>
        <taxon>Eukaryota</taxon>
        <taxon>Metazoa</taxon>
        <taxon>Chordata</taxon>
        <taxon>Craniata</taxon>
        <taxon>Vertebrata</taxon>
        <taxon>Euteleostomi</taxon>
        <taxon>Archelosauria</taxon>
        <taxon>Archosauria</taxon>
        <taxon>Dinosauria</taxon>
        <taxon>Saurischia</taxon>
        <taxon>Theropoda</taxon>
        <taxon>Coelurosauria</taxon>
        <taxon>Aves</taxon>
        <taxon>Neognathae</taxon>
        <taxon>Neoaves</taxon>
        <taxon>Charadriiformes</taxon>
        <taxon>Scolopacidae</taxon>
        <taxon>Limosa</taxon>
    </lineage>
</organism>
<dbReference type="OrthoDB" id="10610016at2759"/>
<dbReference type="EMBL" id="KZ505734">
    <property type="protein sequence ID" value="PKU45962.1"/>
    <property type="molecule type" value="Genomic_DNA"/>
</dbReference>